<dbReference type="PROSITE" id="PS00059">
    <property type="entry name" value="ADH_ZINC"/>
    <property type="match status" value="1"/>
</dbReference>
<dbReference type="EMBL" id="CAEY01001371">
    <property type="status" value="NOT_ANNOTATED_CDS"/>
    <property type="molecule type" value="Genomic_DNA"/>
</dbReference>
<dbReference type="Pfam" id="PF08240">
    <property type="entry name" value="ADH_N"/>
    <property type="match status" value="1"/>
</dbReference>
<reference evidence="12" key="1">
    <citation type="submission" date="2011-08" db="EMBL/GenBank/DDBJ databases">
        <authorList>
            <person name="Rombauts S."/>
        </authorList>
    </citation>
    <scope>NUCLEOTIDE SEQUENCE</scope>
    <source>
        <strain evidence="12">London</strain>
    </source>
</reference>
<evidence type="ECO:0000256" key="9">
    <source>
        <dbReference type="RuleBase" id="RU361277"/>
    </source>
</evidence>
<dbReference type="InterPro" id="IPR013154">
    <property type="entry name" value="ADH-like_N"/>
</dbReference>
<dbReference type="HOGENOM" id="CLU_026673_11_5_1"/>
<dbReference type="FunFam" id="3.40.50.720:FF:000068">
    <property type="entry name" value="Sorbitol dehydrogenase"/>
    <property type="match status" value="1"/>
</dbReference>
<dbReference type="Proteomes" id="UP000015104">
    <property type="component" value="Unassembled WGS sequence"/>
</dbReference>
<dbReference type="InterPro" id="IPR013149">
    <property type="entry name" value="ADH-like_C"/>
</dbReference>
<comment type="similarity">
    <text evidence="2 9">Belongs to the zinc-containing alcohol dehydrogenase family.</text>
</comment>
<sequence>MVKQTLIFVKPGELRLDEYQEDDEPSETEVLIDVAACGICGTDLHLHVCGRIGPFKAKENAIMGHEASGTIVKVGSKVTNVKPGDRVCIEPHEPCWACNFCRIGSSNLCPYGDVSSCGTNRYGFFRSTNVWPAILCHKLPENMTLEEGTLVEPVACTVWAIKRAKLEGNDSIFIIGAGPIGLLCLMVSKAFGAGRICITDLNEKRLSIAKSLGADYTLLTTPGETSEEIAEKVKKIMGEAPDVAIDCTGLGPCINTCILTVQRGGKVLLPGLSASLSSVDLTVASLKELNLIGVNRFNNTFPTAIDLISSGRVNAKALISQVISLEDYQTAFDALKKGQGVKILLSPKHNK</sequence>
<evidence type="ECO:0000256" key="7">
    <source>
        <dbReference type="ARBA" id="ARBA00026132"/>
    </source>
</evidence>
<reference evidence="11" key="2">
    <citation type="submission" date="2015-06" db="UniProtKB">
        <authorList>
            <consortium name="EnsemblMetazoa"/>
        </authorList>
    </citation>
    <scope>IDENTIFICATION</scope>
</reference>
<comment type="cofactor">
    <cofactor evidence="1 9">
        <name>Zn(2+)</name>
        <dbReference type="ChEBI" id="CHEBI:29105"/>
    </cofactor>
</comment>
<proteinExistence type="inferred from homology"/>
<dbReference type="Pfam" id="PF00107">
    <property type="entry name" value="ADH_zinc_N"/>
    <property type="match status" value="1"/>
</dbReference>
<dbReference type="GO" id="GO:0003939">
    <property type="term" value="F:L-iditol 2-dehydrogenase (NAD+) activity"/>
    <property type="evidence" value="ECO:0007669"/>
    <property type="project" value="TreeGrafter"/>
</dbReference>
<keyword evidence="4 9" id="KW-0862">Zinc</keyword>
<dbReference type="EnsemblMetazoa" id="tetur04g07030.1">
    <property type="protein sequence ID" value="tetur04g07030.1"/>
    <property type="gene ID" value="tetur04g07030"/>
</dbReference>
<keyword evidence="5" id="KW-0560">Oxidoreductase</keyword>
<evidence type="ECO:0000256" key="6">
    <source>
        <dbReference type="ARBA" id="ARBA00023027"/>
    </source>
</evidence>
<gene>
    <name evidence="11" type="primary">107360008</name>
</gene>
<evidence type="ECO:0000256" key="1">
    <source>
        <dbReference type="ARBA" id="ARBA00001947"/>
    </source>
</evidence>
<dbReference type="GO" id="GO:0006062">
    <property type="term" value="P:sorbitol catabolic process"/>
    <property type="evidence" value="ECO:0007669"/>
    <property type="project" value="TreeGrafter"/>
</dbReference>
<dbReference type="GO" id="GO:0008270">
    <property type="term" value="F:zinc ion binding"/>
    <property type="evidence" value="ECO:0007669"/>
    <property type="project" value="InterPro"/>
</dbReference>
<accession>T1K314</accession>
<keyword evidence="12" id="KW-1185">Reference proteome</keyword>
<dbReference type="InterPro" id="IPR045306">
    <property type="entry name" value="SDH-like"/>
</dbReference>
<dbReference type="InterPro" id="IPR011032">
    <property type="entry name" value="GroES-like_sf"/>
</dbReference>
<dbReference type="AlphaFoldDB" id="T1K314"/>
<evidence type="ECO:0000313" key="11">
    <source>
        <dbReference type="EnsemblMetazoa" id="tetur04g07030.1"/>
    </source>
</evidence>
<dbReference type="InterPro" id="IPR020843">
    <property type="entry name" value="ER"/>
</dbReference>
<dbReference type="SUPFAM" id="SSF51735">
    <property type="entry name" value="NAD(P)-binding Rossmann-fold domains"/>
    <property type="match status" value="1"/>
</dbReference>
<evidence type="ECO:0000256" key="5">
    <source>
        <dbReference type="ARBA" id="ARBA00023002"/>
    </source>
</evidence>
<evidence type="ECO:0000256" key="4">
    <source>
        <dbReference type="ARBA" id="ARBA00022833"/>
    </source>
</evidence>
<dbReference type="SUPFAM" id="SSF50129">
    <property type="entry name" value="GroES-like"/>
    <property type="match status" value="1"/>
</dbReference>
<evidence type="ECO:0000259" key="10">
    <source>
        <dbReference type="SMART" id="SM00829"/>
    </source>
</evidence>
<evidence type="ECO:0000313" key="12">
    <source>
        <dbReference type="Proteomes" id="UP000015104"/>
    </source>
</evidence>
<dbReference type="eggNOG" id="KOG0024">
    <property type="taxonomic scope" value="Eukaryota"/>
</dbReference>
<organism evidence="11 12">
    <name type="scientific">Tetranychus urticae</name>
    <name type="common">Two-spotted spider mite</name>
    <dbReference type="NCBI Taxonomy" id="32264"/>
    <lineage>
        <taxon>Eukaryota</taxon>
        <taxon>Metazoa</taxon>
        <taxon>Ecdysozoa</taxon>
        <taxon>Arthropoda</taxon>
        <taxon>Chelicerata</taxon>
        <taxon>Arachnida</taxon>
        <taxon>Acari</taxon>
        <taxon>Acariformes</taxon>
        <taxon>Trombidiformes</taxon>
        <taxon>Prostigmata</taxon>
        <taxon>Eleutherengona</taxon>
        <taxon>Raphignathae</taxon>
        <taxon>Tetranychoidea</taxon>
        <taxon>Tetranychidae</taxon>
        <taxon>Tetranychus</taxon>
    </lineage>
</organism>
<dbReference type="KEGG" id="tut:107360008"/>
<name>T1K314_TETUR</name>
<protein>
    <recommendedName>
        <fullName evidence="7">Sorbitol dehydrogenase</fullName>
    </recommendedName>
    <alternativeName>
        <fullName evidence="8">Polyol dehydrogenase</fullName>
    </alternativeName>
</protein>
<dbReference type="STRING" id="32264.T1K314"/>
<feature type="domain" description="Enoyl reductase (ER)" evidence="10">
    <location>
        <begin position="12"/>
        <end position="345"/>
    </location>
</feature>
<keyword evidence="6" id="KW-0520">NAD</keyword>
<evidence type="ECO:0000256" key="2">
    <source>
        <dbReference type="ARBA" id="ARBA00008072"/>
    </source>
</evidence>
<dbReference type="Gene3D" id="3.40.50.720">
    <property type="entry name" value="NAD(P)-binding Rossmann-like Domain"/>
    <property type="match status" value="1"/>
</dbReference>
<dbReference type="PANTHER" id="PTHR43161">
    <property type="entry name" value="SORBITOL DEHYDROGENASE"/>
    <property type="match status" value="1"/>
</dbReference>
<dbReference type="InterPro" id="IPR036291">
    <property type="entry name" value="NAD(P)-bd_dom_sf"/>
</dbReference>
<dbReference type="SMART" id="SM00829">
    <property type="entry name" value="PKS_ER"/>
    <property type="match status" value="1"/>
</dbReference>
<keyword evidence="3 9" id="KW-0479">Metal-binding</keyword>
<dbReference type="InterPro" id="IPR002328">
    <property type="entry name" value="ADH_Zn_CS"/>
</dbReference>
<dbReference type="PANTHER" id="PTHR43161:SF9">
    <property type="entry name" value="SORBITOL DEHYDROGENASE"/>
    <property type="match status" value="1"/>
</dbReference>
<evidence type="ECO:0000256" key="3">
    <source>
        <dbReference type="ARBA" id="ARBA00022723"/>
    </source>
</evidence>
<dbReference type="OrthoDB" id="1879366at2759"/>
<dbReference type="OMA" id="YPLTRWR"/>
<dbReference type="Gene3D" id="3.90.180.10">
    <property type="entry name" value="Medium-chain alcohol dehydrogenases, catalytic domain"/>
    <property type="match status" value="1"/>
</dbReference>
<dbReference type="CDD" id="cd05285">
    <property type="entry name" value="sorbitol_DH"/>
    <property type="match status" value="1"/>
</dbReference>
<evidence type="ECO:0000256" key="8">
    <source>
        <dbReference type="ARBA" id="ARBA00032485"/>
    </source>
</evidence>